<proteinExistence type="predicted"/>
<sequence length="85" mass="9787">MKIGAWIHDYDGMSLDEQIPLAVANGLRTLRSYHILYAEKMAPALHQAGMCLFADVSVDAETLARDWRSHLRSWHATTSWAFRWK</sequence>
<name>A0A6J4N110_9CHLR</name>
<dbReference type="AlphaFoldDB" id="A0A6J4N110"/>
<reference evidence="1" key="1">
    <citation type="submission" date="2020-02" db="EMBL/GenBank/DDBJ databases">
        <authorList>
            <person name="Meier V. D."/>
        </authorList>
    </citation>
    <scope>NUCLEOTIDE SEQUENCE</scope>
    <source>
        <strain evidence="1">AVDCRST_MAG93</strain>
    </source>
</reference>
<dbReference type="EMBL" id="CADCTR010002803">
    <property type="protein sequence ID" value="CAA9369829.1"/>
    <property type="molecule type" value="Genomic_DNA"/>
</dbReference>
<evidence type="ECO:0000313" key="1">
    <source>
        <dbReference type="EMBL" id="CAA9369829.1"/>
    </source>
</evidence>
<gene>
    <name evidence="1" type="ORF">AVDCRST_MAG93-8328</name>
</gene>
<organism evidence="1">
    <name type="scientific">uncultured Chloroflexia bacterium</name>
    <dbReference type="NCBI Taxonomy" id="1672391"/>
    <lineage>
        <taxon>Bacteria</taxon>
        <taxon>Bacillati</taxon>
        <taxon>Chloroflexota</taxon>
        <taxon>Chloroflexia</taxon>
        <taxon>environmental samples</taxon>
    </lineage>
</organism>
<accession>A0A6J4N110</accession>
<protein>
    <submittedName>
        <fullName evidence="1">Uncharacterized protein</fullName>
    </submittedName>
</protein>